<accession>X1JA41</accession>
<feature type="non-terminal residue" evidence="2">
    <location>
        <position position="1"/>
    </location>
</feature>
<evidence type="ECO:0000313" key="2">
    <source>
        <dbReference type="EMBL" id="GAH66623.1"/>
    </source>
</evidence>
<proteinExistence type="predicted"/>
<keyword evidence="1" id="KW-0812">Transmembrane</keyword>
<dbReference type="EMBL" id="BARU01030733">
    <property type="protein sequence ID" value="GAH66623.1"/>
    <property type="molecule type" value="Genomic_DNA"/>
</dbReference>
<evidence type="ECO:0000256" key="1">
    <source>
        <dbReference type="SAM" id="Phobius"/>
    </source>
</evidence>
<comment type="caution">
    <text evidence="2">The sequence shown here is derived from an EMBL/GenBank/DDBJ whole genome shotgun (WGS) entry which is preliminary data.</text>
</comment>
<organism evidence="2">
    <name type="scientific">marine sediment metagenome</name>
    <dbReference type="NCBI Taxonomy" id="412755"/>
    <lineage>
        <taxon>unclassified sequences</taxon>
        <taxon>metagenomes</taxon>
        <taxon>ecological metagenomes</taxon>
    </lineage>
</organism>
<keyword evidence="1" id="KW-1133">Transmembrane helix</keyword>
<gene>
    <name evidence="2" type="ORF">S03H2_48716</name>
</gene>
<evidence type="ECO:0008006" key="3">
    <source>
        <dbReference type="Google" id="ProtNLM"/>
    </source>
</evidence>
<protein>
    <recommendedName>
        <fullName evidence="3">SMODS and SLOG-associating 2TM effector domain-containing protein</fullName>
    </recommendedName>
</protein>
<feature type="transmembrane region" description="Helical" evidence="1">
    <location>
        <begin position="76"/>
        <end position="94"/>
    </location>
</feature>
<sequence length="188" mass="21105">SALVEEIRLSEEEKDLERIRSNAYILFEHTYTAALAHLAMADGWGNKNRVMGVSSIILSVIAGSSLLSNYEGHELFTGLLSILISIIVAITTLLNPGKRKQEHFNAGANYLVLKNEVLLFYQVESMMEGKNDVELLSELSKLSKTRDELDKKSPRIPKYRFKKGTKDSQAEIKRTVIQSLTIHARTPS</sequence>
<dbReference type="NCBIfam" id="NF033632">
    <property type="entry name" value="SLATT_4"/>
    <property type="match status" value="1"/>
</dbReference>
<keyword evidence="1" id="KW-0472">Membrane</keyword>
<feature type="transmembrane region" description="Helical" evidence="1">
    <location>
        <begin position="50"/>
        <end position="70"/>
    </location>
</feature>
<dbReference type="AlphaFoldDB" id="X1JA41"/>
<name>X1JA41_9ZZZZ</name>
<reference evidence="2" key="1">
    <citation type="journal article" date="2014" name="Front. Microbiol.">
        <title>High frequency of phylogenetically diverse reductive dehalogenase-homologous genes in deep subseafloor sedimentary metagenomes.</title>
        <authorList>
            <person name="Kawai M."/>
            <person name="Futagami T."/>
            <person name="Toyoda A."/>
            <person name="Takaki Y."/>
            <person name="Nishi S."/>
            <person name="Hori S."/>
            <person name="Arai W."/>
            <person name="Tsubouchi T."/>
            <person name="Morono Y."/>
            <person name="Uchiyama I."/>
            <person name="Ito T."/>
            <person name="Fujiyama A."/>
            <person name="Inagaki F."/>
            <person name="Takami H."/>
        </authorList>
    </citation>
    <scope>NUCLEOTIDE SEQUENCE</scope>
    <source>
        <strain evidence="2">Expedition CK06-06</strain>
    </source>
</reference>